<keyword evidence="6 12" id="KW-0479">Metal-binding</keyword>
<dbReference type="InterPro" id="IPR022919">
    <property type="entry name" value="Pept_M48_protease_HtpX"/>
</dbReference>
<dbReference type="GO" id="GO:0005886">
    <property type="term" value="C:plasma membrane"/>
    <property type="evidence" value="ECO:0007669"/>
    <property type="project" value="UniProtKB-SubCell"/>
</dbReference>
<dbReference type="AlphaFoldDB" id="F7NKZ4"/>
<evidence type="ECO:0000256" key="1">
    <source>
        <dbReference type="ARBA" id="ARBA00004651"/>
    </source>
</evidence>
<protein>
    <recommendedName>
        <fullName evidence="12">Protease HtpX homolog</fullName>
        <ecNumber evidence="12">3.4.24.-</ecNumber>
    </recommendedName>
</protein>
<dbReference type="PANTHER" id="PTHR43221:SF1">
    <property type="entry name" value="PROTEASE HTPX"/>
    <property type="match status" value="1"/>
</dbReference>
<feature type="binding site" evidence="12">
    <location>
        <position position="130"/>
    </location>
    <ligand>
        <name>Zn(2+)</name>
        <dbReference type="ChEBI" id="CHEBI:29105"/>
        <note>catalytic</note>
    </ligand>
</feature>
<keyword evidence="15" id="KW-1185">Reference proteome</keyword>
<evidence type="ECO:0000256" key="9">
    <source>
        <dbReference type="ARBA" id="ARBA00022989"/>
    </source>
</evidence>
<evidence type="ECO:0000256" key="10">
    <source>
        <dbReference type="ARBA" id="ARBA00023049"/>
    </source>
</evidence>
<dbReference type="RefSeq" id="WP_004096734.1">
    <property type="nucleotide sequence ID" value="NZ_AFGF01000121.1"/>
</dbReference>
<dbReference type="Pfam" id="PF01435">
    <property type="entry name" value="Peptidase_M48"/>
    <property type="match status" value="1"/>
</dbReference>
<keyword evidence="11 12" id="KW-0472">Membrane</keyword>
<dbReference type="eggNOG" id="COG0501">
    <property type="taxonomic scope" value="Bacteria"/>
</dbReference>
<evidence type="ECO:0000256" key="6">
    <source>
        <dbReference type="ARBA" id="ARBA00022723"/>
    </source>
</evidence>
<keyword evidence="5 12" id="KW-0812">Transmembrane</keyword>
<evidence type="ECO:0000256" key="7">
    <source>
        <dbReference type="ARBA" id="ARBA00022801"/>
    </source>
</evidence>
<feature type="transmembrane region" description="Helical" evidence="12">
    <location>
        <begin position="178"/>
        <end position="199"/>
    </location>
</feature>
<evidence type="ECO:0000256" key="4">
    <source>
        <dbReference type="ARBA" id="ARBA00022670"/>
    </source>
</evidence>
<dbReference type="CDD" id="cd07336">
    <property type="entry name" value="M48B_HtpX_like"/>
    <property type="match status" value="1"/>
</dbReference>
<name>F7NKZ4_9FIRM</name>
<gene>
    <name evidence="12" type="primary">htpX</name>
    <name evidence="14" type="ORF">ALO_13814</name>
</gene>
<feature type="domain" description="Peptidase M48" evidence="13">
    <location>
        <begin position="65"/>
        <end position="284"/>
    </location>
</feature>
<dbReference type="GO" id="GO:0008270">
    <property type="term" value="F:zinc ion binding"/>
    <property type="evidence" value="ECO:0007669"/>
    <property type="project" value="UniProtKB-UniRule"/>
</dbReference>
<keyword evidence="4 12" id="KW-0645">Protease</keyword>
<dbReference type="HAMAP" id="MF_00188">
    <property type="entry name" value="Pept_M48_protease_HtpX"/>
    <property type="match status" value="1"/>
</dbReference>
<evidence type="ECO:0000256" key="12">
    <source>
        <dbReference type="HAMAP-Rule" id="MF_00188"/>
    </source>
</evidence>
<evidence type="ECO:0000313" key="14">
    <source>
        <dbReference type="EMBL" id="EGO63337.1"/>
    </source>
</evidence>
<proteinExistence type="inferred from homology"/>
<dbReference type="GO" id="GO:0004222">
    <property type="term" value="F:metalloendopeptidase activity"/>
    <property type="evidence" value="ECO:0007669"/>
    <property type="project" value="UniProtKB-UniRule"/>
</dbReference>
<dbReference type="Proteomes" id="UP000003240">
    <property type="component" value="Unassembled WGS sequence"/>
</dbReference>
<keyword evidence="10 12" id="KW-0482">Metalloprotease</keyword>
<feature type="binding site" evidence="12">
    <location>
        <position position="134"/>
    </location>
    <ligand>
        <name>Zn(2+)</name>
        <dbReference type="ChEBI" id="CHEBI:29105"/>
        <note>catalytic</note>
    </ligand>
</feature>
<feature type="active site" evidence="12">
    <location>
        <position position="131"/>
    </location>
</feature>
<sequence>MNSLKTTVLLAALTGLLLAIGNLFGGTQGMTFMLLVSVLMNFFSYWYSDKIVLKMYGAREVTMDQAPDLVRMVDRLTQTAGMPMPRVYIINTDTPNAFATGRDPEHAAVAVTTSIMRALTYEELEGVLAHELAHIQNRDTLISTVVATIAGVITMIANIAQWAAIFGLGRGNDNEDNGIGGILEFVILVVVAPLAATLIQLGISRTREFQADATGAKFCGKPLALASALQKIEYYAKHRVMPEATPSTSHMFIVNPFSGAGSWMTSLFSTHPSTEQRVAKLQELARQMR</sequence>
<evidence type="ECO:0000259" key="13">
    <source>
        <dbReference type="Pfam" id="PF01435"/>
    </source>
</evidence>
<keyword evidence="7 12" id="KW-0378">Hydrolase</keyword>
<evidence type="ECO:0000256" key="8">
    <source>
        <dbReference type="ARBA" id="ARBA00022833"/>
    </source>
</evidence>
<reference evidence="14 15" key="1">
    <citation type="journal article" date="2011" name="EMBO J.">
        <title>Structural diversity of bacterial flagellar motors.</title>
        <authorList>
            <person name="Chen S."/>
            <person name="Beeby M."/>
            <person name="Murphy G.E."/>
            <person name="Leadbetter J.R."/>
            <person name="Hendrixson D.R."/>
            <person name="Briegel A."/>
            <person name="Li Z."/>
            <person name="Shi J."/>
            <person name="Tocheva E.I."/>
            <person name="Muller A."/>
            <person name="Dobro M.J."/>
            <person name="Jensen G.J."/>
        </authorList>
    </citation>
    <scope>NUCLEOTIDE SEQUENCE [LARGE SCALE GENOMIC DNA]</scope>
    <source>
        <strain evidence="14 15">DSM 6540</strain>
    </source>
</reference>
<keyword evidence="3 12" id="KW-1003">Cell membrane</keyword>
<dbReference type="InterPro" id="IPR001915">
    <property type="entry name" value="Peptidase_M48"/>
</dbReference>
<evidence type="ECO:0000256" key="5">
    <source>
        <dbReference type="ARBA" id="ARBA00022692"/>
    </source>
</evidence>
<keyword evidence="8 12" id="KW-0862">Zinc</keyword>
<dbReference type="GO" id="GO:0006508">
    <property type="term" value="P:proteolysis"/>
    <property type="evidence" value="ECO:0007669"/>
    <property type="project" value="UniProtKB-KW"/>
</dbReference>
<accession>F7NKZ4</accession>
<dbReference type="EC" id="3.4.24.-" evidence="12"/>
<dbReference type="NCBIfam" id="NF002826">
    <property type="entry name" value="PRK03001.1"/>
    <property type="match status" value="1"/>
</dbReference>
<evidence type="ECO:0000256" key="11">
    <source>
        <dbReference type="ARBA" id="ARBA00023136"/>
    </source>
</evidence>
<dbReference type="InterPro" id="IPR050083">
    <property type="entry name" value="HtpX_protease"/>
</dbReference>
<dbReference type="PANTHER" id="PTHR43221">
    <property type="entry name" value="PROTEASE HTPX"/>
    <property type="match status" value="1"/>
</dbReference>
<evidence type="ECO:0000313" key="15">
    <source>
        <dbReference type="Proteomes" id="UP000003240"/>
    </source>
</evidence>
<feature type="transmembrane region" description="Helical" evidence="12">
    <location>
        <begin position="141"/>
        <end position="166"/>
    </location>
</feature>
<comment type="cofactor">
    <cofactor evidence="12">
        <name>Zn(2+)</name>
        <dbReference type="ChEBI" id="CHEBI:29105"/>
    </cofactor>
    <text evidence="12">Binds 1 zinc ion per subunit.</text>
</comment>
<dbReference type="Gene3D" id="3.30.2010.10">
    <property type="entry name" value="Metalloproteases ('zincins'), catalytic domain"/>
    <property type="match status" value="1"/>
</dbReference>
<evidence type="ECO:0000256" key="2">
    <source>
        <dbReference type="ARBA" id="ARBA00009779"/>
    </source>
</evidence>
<evidence type="ECO:0000256" key="3">
    <source>
        <dbReference type="ARBA" id="ARBA00022475"/>
    </source>
</evidence>
<comment type="caution">
    <text evidence="14">The sequence shown here is derived from an EMBL/GenBank/DDBJ whole genome shotgun (WGS) entry which is preliminary data.</text>
</comment>
<dbReference type="STRING" id="1009370.ALO_13814"/>
<organism evidence="14 15">
    <name type="scientific">Acetonema longum DSM 6540</name>
    <dbReference type="NCBI Taxonomy" id="1009370"/>
    <lineage>
        <taxon>Bacteria</taxon>
        <taxon>Bacillati</taxon>
        <taxon>Bacillota</taxon>
        <taxon>Negativicutes</taxon>
        <taxon>Acetonemataceae</taxon>
        <taxon>Acetonema</taxon>
    </lineage>
</organism>
<feature type="transmembrane region" description="Helical" evidence="12">
    <location>
        <begin position="29"/>
        <end position="47"/>
    </location>
</feature>
<comment type="subcellular location">
    <subcellularLocation>
        <location evidence="1 12">Cell membrane</location>
        <topology evidence="1 12">Multi-pass membrane protein</topology>
    </subcellularLocation>
</comment>
<feature type="binding site" evidence="12">
    <location>
        <position position="208"/>
    </location>
    <ligand>
        <name>Zn(2+)</name>
        <dbReference type="ChEBI" id="CHEBI:29105"/>
        <note>catalytic</note>
    </ligand>
</feature>
<dbReference type="OrthoDB" id="15218at2"/>
<keyword evidence="9 12" id="KW-1133">Transmembrane helix</keyword>
<comment type="similarity">
    <text evidence="2 12">Belongs to the peptidase M48B family.</text>
</comment>
<dbReference type="EMBL" id="AFGF01000121">
    <property type="protein sequence ID" value="EGO63337.1"/>
    <property type="molecule type" value="Genomic_DNA"/>
</dbReference>